<dbReference type="InterPro" id="IPR027278">
    <property type="entry name" value="ACCD_DCysDesulf"/>
</dbReference>
<keyword evidence="8" id="KW-1185">Reference proteome</keyword>
<reference evidence="8" key="1">
    <citation type="submission" date="2015-09" db="EMBL/GenBank/DDBJ databases">
        <authorList>
            <consortium name="Pathogen Informatics"/>
        </authorList>
    </citation>
    <scope>NUCLEOTIDE SEQUENCE [LARGE SCALE GENOMIC DNA]</scope>
    <source>
        <strain evidence="8">Lake Konstanz</strain>
    </source>
</reference>
<comment type="similarity">
    <text evidence="2">Belongs to the ACC deaminase/D-cysteine desulfhydrase family.</text>
</comment>
<gene>
    <name evidence="7" type="ORF">BSAL_33425</name>
</gene>
<feature type="active site" description="Nucleophile" evidence="4">
    <location>
        <position position="100"/>
    </location>
</feature>
<evidence type="ECO:0000256" key="5">
    <source>
        <dbReference type="PIRSR" id="PIRSR006278-2"/>
    </source>
</evidence>
<dbReference type="PIRSF" id="PIRSF006278">
    <property type="entry name" value="ACCD_DCysDesulf"/>
    <property type="match status" value="1"/>
</dbReference>
<evidence type="ECO:0000259" key="6">
    <source>
        <dbReference type="Pfam" id="PF00291"/>
    </source>
</evidence>
<accession>A0A0S4KNP7</accession>
<evidence type="ECO:0000256" key="4">
    <source>
        <dbReference type="PIRSR" id="PIRSR006278-1"/>
    </source>
</evidence>
<protein>
    <submittedName>
        <fullName evidence="7">D-cysteine desulfhydrase, putative</fullName>
    </submittedName>
</protein>
<evidence type="ECO:0000313" key="7">
    <source>
        <dbReference type="EMBL" id="CUI15248.1"/>
    </source>
</evidence>
<proteinExistence type="inferred from homology"/>
<sequence length="369" mass="39792">MAEARKRLLIPYQPPAFYVPSAHPNAVIPQVRVALANLPTPIFPWTLPELPEDVAVDIKRDDYTGGVELTGNKVRKLEFLLGDAIAQSADIVVSAGGTQSNHARATAAACARLYGLPCVLYLRKDSEGRNGNLLIDRMVGATVHEVTAAQVKEWKEETVHWVERRAEVLAEATKSKVVGIPIGGSNALGCWGYLHAIGELSAQLDNNIESTYSDIVACTGSGATAGGLGVGLHLYRQSKNIDTSSLGLRSYGVSDSPDYFLDYIDGIIAPIFTGPKARDLLTITDAKGLGYAKSTTEELQFISRVARETGVIFDFCYTGKTVFGMWKDLTSGAWRPQPGKKALFIHTGGGPSLFDRADLFNDVLPPLEA</sequence>
<dbReference type="OMA" id="ERYHAGT"/>
<dbReference type="Gene3D" id="3.40.50.1100">
    <property type="match status" value="2"/>
</dbReference>
<keyword evidence="3 5" id="KW-0663">Pyridoxal phosphate</keyword>
<dbReference type="InterPro" id="IPR036052">
    <property type="entry name" value="TrpB-like_PALP_sf"/>
</dbReference>
<name>A0A0S4KNP7_BODSA</name>
<dbReference type="GO" id="GO:0019148">
    <property type="term" value="F:D-cysteine desulfhydrase activity"/>
    <property type="evidence" value="ECO:0007669"/>
    <property type="project" value="TreeGrafter"/>
</dbReference>
<dbReference type="SUPFAM" id="SSF53686">
    <property type="entry name" value="Tryptophan synthase beta subunit-like PLP-dependent enzymes"/>
    <property type="match status" value="1"/>
</dbReference>
<feature type="domain" description="Tryptophan synthase beta chain-like PALP" evidence="6">
    <location>
        <begin position="35"/>
        <end position="348"/>
    </location>
</feature>
<dbReference type="Pfam" id="PF00291">
    <property type="entry name" value="PALP"/>
    <property type="match status" value="1"/>
</dbReference>
<evidence type="ECO:0000313" key="8">
    <source>
        <dbReference type="Proteomes" id="UP000051952"/>
    </source>
</evidence>
<dbReference type="VEuPathDB" id="TriTrypDB:BSAL_33425"/>
<dbReference type="EMBL" id="CYKH01001954">
    <property type="protein sequence ID" value="CUI15248.1"/>
    <property type="molecule type" value="Genomic_DNA"/>
</dbReference>
<dbReference type="OrthoDB" id="10266364at2759"/>
<organism evidence="7 8">
    <name type="scientific">Bodo saltans</name>
    <name type="common">Flagellated protozoan</name>
    <dbReference type="NCBI Taxonomy" id="75058"/>
    <lineage>
        <taxon>Eukaryota</taxon>
        <taxon>Discoba</taxon>
        <taxon>Euglenozoa</taxon>
        <taxon>Kinetoplastea</taxon>
        <taxon>Metakinetoplastina</taxon>
        <taxon>Eubodonida</taxon>
        <taxon>Bodonidae</taxon>
        <taxon>Bodo</taxon>
    </lineage>
</organism>
<comment type="cofactor">
    <cofactor evidence="1">
        <name>pyridoxal 5'-phosphate</name>
        <dbReference type="ChEBI" id="CHEBI:597326"/>
    </cofactor>
</comment>
<dbReference type="Proteomes" id="UP000051952">
    <property type="component" value="Unassembled WGS sequence"/>
</dbReference>
<evidence type="ECO:0000256" key="2">
    <source>
        <dbReference type="ARBA" id="ARBA00008639"/>
    </source>
</evidence>
<evidence type="ECO:0000256" key="3">
    <source>
        <dbReference type="ARBA" id="ARBA00022898"/>
    </source>
</evidence>
<feature type="modified residue" description="N6-(pyridoxal phosphate)lysine" evidence="5">
    <location>
        <position position="73"/>
    </location>
</feature>
<dbReference type="AlphaFoldDB" id="A0A0S4KNP7"/>
<dbReference type="PANTHER" id="PTHR43780:SF2">
    <property type="entry name" value="1-AMINOCYCLOPROPANE-1-CARBOXYLATE DEAMINASE-RELATED"/>
    <property type="match status" value="1"/>
</dbReference>
<evidence type="ECO:0000256" key="1">
    <source>
        <dbReference type="ARBA" id="ARBA00001933"/>
    </source>
</evidence>
<dbReference type="PANTHER" id="PTHR43780">
    <property type="entry name" value="1-AMINOCYCLOPROPANE-1-CARBOXYLATE DEAMINASE-RELATED"/>
    <property type="match status" value="1"/>
</dbReference>
<dbReference type="InterPro" id="IPR001926">
    <property type="entry name" value="TrpB-like_PALP"/>
</dbReference>